<feature type="transmembrane region" description="Helical" evidence="8">
    <location>
        <begin position="384"/>
        <end position="403"/>
    </location>
</feature>
<comment type="function">
    <text evidence="8">Uptake of L-lactate across the membrane. Can also transport D-lactate and glycolate.</text>
</comment>
<feature type="transmembrane region" description="Helical" evidence="8">
    <location>
        <begin position="105"/>
        <end position="126"/>
    </location>
</feature>
<evidence type="ECO:0000256" key="8">
    <source>
        <dbReference type="RuleBase" id="RU365092"/>
    </source>
</evidence>
<evidence type="ECO:0000256" key="3">
    <source>
        <dbReference type="ARBA" id="ARBA00022448"/>
    </source>
</evidence>
<feature type="transmembrane region" description="Helical" evidence="8">
    <location>
        <begin position="229"/>
        <end position="248"/>
    </location>
</feature>
<evidence type="ECO:0000256" key="6">
    <source>
        <dbReference type="ARBA" id="ARBA00022989"/>
    </source>
</evidence>
<evidence type="ECO:0000313" key="11">
    <source>
        <dbReference type="Proteomes" id="UP000481852"/>
    </source>
</evidence>
<dbReference type="PANTHER" id="PTHR30003">
    <property type="entry name" value="L-LACTATE PERMEASE"/>
    <property type="match status" value="1"/>
</dbReference>
<evidence type="ECO:0000256" key="5">
    <source>
        <dbReference type="ARBA" id="ARBA00022692"/>
    </source>
</evidence>
<keyword evidence="3 8" id="KW-0813">Transport</keyword>
<dbReference type="PANTHER" id="PTHR30003:SF0">
    <property type="entry name" value="GLYCOLATE PERMEASE GLCA-RELATED"/>
    <property type="match status" value="1"/>
</dbReference>
<reference evidence="10 11" key="1">
    <citation type="submission" date="2019-08" db="EMBL/GenBank/DDBJ databases">
        <title>In-depth cultivation of the pig gut microbiome towards novel bacterial diversity and tailored functional studies.</title>
        <authorList>
            <person name="Wylensek D."/>
            <person name="Hitch T.C.A."/>
            <person name="Clavel T."/>
        </authorList>
    </citation>
    <scope>NUCLEOTIDE SEQUENCE [LARGE SCALE GENOMIC DNA]</scope>
    <source>
        <strain evidence="10 11">Oil+RF-744-WCA-WT-11</strain>
    </source>
</reference>
<evidence type="ECO:0000256" key="9">
    <source>
        <dbReference type="SAM" id="MobiDB-lite"/>
    </source>
</evidence>
<dbReference type="RefSeq" id="WP_154525108.1">
    <property type="nucleotide sequence ID" value="NZ_VULZ01000006.1"/>
</dbReference>
<feature type="transmembrane region" description="Helical" evidence="8">
    <location>
        <begin position="333"/>
        <end position="352"/>
    </location>
</feature>
<feature type="transmembrane region" description="Helical" evidence="8">
    <location>
        <begin position="476"/>
        <end position="497"/>
    </location>
</feature>
<protein>
    <recommendedName>
        <fullName evidence="8">L-lactate permease</fullName>
    </recommendedName>
</protein>
<feature type="transmembrane region" description="Helical" evidence="8">
    <location>
        <begin position="63"/>
        <end position="84"/>
    </location>
</feature>
<keyword evidence="5 8" id="KW-0812">Transmembrane</keyword>
<keyword evidence="7 8" id="KW-0472">Membrane</keyword>
<dbReference type="Pfam" id="PF02652">
    <property type="entry name" value="Lactate_perm"/>
    <property type="match status" value="1"/>
</dbReference>
<dbReference type="Proteomes" id="UP000481852">
    <property type="component" value="Unassembled WGS sequence"/>
</dbReference>
<name>A0A6L5X394_9FIRM</name>
<feature type="transmembrane region" description="Helical" evidence="8">
    <location>
        <begin position="254"/>
        <end position="274"/>
    </location>
</feature>
<feature type="region of interest" description="Disordered" evidence="9">
    <location>
        <begin position="294"/>
        <end position="318"/>
    </location>
</feature>
<comment type="subcellular location">
    <subcellularLocation>
        <location evidence="1 8">Cell membrane</location>
        <topology evidence="1 8">Multi-pass membrane protein</topology>
    </subcellularLocation>
</comment>
<feature type="transmembrane region" description="Helical" evidence="8">
    <location>
        <begin position="33"/>
        <end position="51"/>
    </location>
</feature>
<keyword evidence="4 8" id="KW-1003">Cell membrane</keyword>
<feature type="transmembrane region" description="Helical" evidence="8">
    <location>
        <begin position="517"/>
        <end position="540"/>
    </location>
</feature>
<dbReference type="GO" id="GO:0015129">
    <property type="term" value="F:lactate transmembrane transporter activity"/>
    <property type="evidence" value="ECO:0007669"/>
    <property type="project" value="UniProtKB-UniRule"/>
</dbReference>
<organism evidence="10 11">
    <name type="scientific">Porcincola intestinalis</name>
    <dbReference type="NCBI Taxonomy" id="2606632"/>
    <lineage>
        <taxon>Bacteria</taxon>
        <taxon>Bacillati</taxon>
        <taxon>Bacillota</taxon>
        <taxon>Clostridia</taxon>
        <taxon>Lachnospirales</taxon>
        <taxon>Lachnospiraceae</taxon>
        <taxon>Porcincola</taxon>
    </lineage>
</organism>
<feature type="compositionally biased region" description="Polar residues" evidence="9">
    <location>
        <begin position="300"/>
        <end position="310"/>
    </location>
</feature>
<accession>A0A6L5X394</accession>
<evidence type="ECO:0000256" key="2">
    <source>
        <dbReference type="ARBA" id="ARBA00010100"/>
    </source>
</evidence>
<comment type="caution">
    <text evidence="10">The sequence shown here is derived from an EMBL/GenBank/DDBJ whole genome shotgun (WGS) entry which is preliminary data.</text>
</comment>
<dbReference type="InterPro" id="IPR003804">
    <property type="entry name" value="Lactate_perm"/>
</dbReference>
<dbReference type="GO" id="GO:0005886">
    <property type="term" value="C:plasma membrane"/>
    <property type="evidence" value="ECO:0007669"/>
    <property type="project" value="UniProtKB-SubCell"/>
</dbReference>
<evidence type="ECO:0000313" key="10">
    <source>
        <dbReference type="EMBL" id="MSS14859.1"/>
    </source>
</evidence>
<evidence type="ECO:0000256" key="7">
    <source>
        <dbReference type="ARBA" id="ARBA00023136"/>
    </source>
</evidence>
<feature type="transmembrane region" description="Helical" evidence="8">
    <location>
        <begin position="197"/>
        <end position="217"/>
    </location>
</feature>
<keyword evidence="6 8" id="KW-1133">Transmembrane helix</keyword>
<evidence type="ECO:0000256" key="1">
    <source>
        <dbReference type="ARBA" id="ARBA00004651"/>
    </source>
</evidence>
<feature type="transmembrane region" description="Helical" evidence="8">
    <location>
        <begin position="6"/>
        <end position="26"/>
    </location>
</feature>
<feature type="transmembrane region" description="Helical" evidence="8">
    <location>
        <begin position="552"/>
        <end position="569"/>
    </location>
</feature>
<dbReference type="AlphaFoldDB" id="A0A6L5X394"/>
<dbReference type="GO" id="GO:0015295">
    <property type="term" value="F:solute:proton symporter activity"/>
    <property type="evidence" value="ECO:0007669"/>
    <property type="project" value="TreeGrafter"/>
</dbReference>
<feature type="transmembrane region" description="Helical" evidence="8">
    <location>
        <begin position="423"/>
        <end position="441"/>
    </location>
</feature>
<proteinExistence type="inferred from homology"/>
<comment type="similarity">
    <text evidence="2 8">Belongs to the lactate permease family.</text>
</comment>
<keyword evidence="11" id="KW-1185">Reference proteome</keyword>
<sequence length="570" mass="60259">MKTAQIVYILAASAPFLTALILMAFFNFSSGKALVISYLMAVFSALFLWRMDIDSIASASLYGGLKALDLLLIIGGAILLLNVLRETGLMTVISSVFQRISPDRRVQALIIGYLFGAFIEGAAGYGTPAAIAAPLLVGLGFPPVAACSVALISNSTPVPFAAAGTPMNSVMANLETQLRQSGGTVALMTRQTTMKTVLYLGIAGILVPVMVVVVLVLSCSMHRRLASILEMLPFCVFSGLVFIIPYMLLGWFAGPEFCSIAAGAFGMAAAALAARRQFLTPLYVWTFEESEPASKPASSFRSTRSSQQGLQRAGHLTGQPGLQRTERLTIRKAFLAWLPYMVIGAVLLLTRIPTFGLRKLLSSFAFTIRHVGGNADLDYRFAPLYNPGILPFLATALGTIFACRRKLRRSATDRIFSGTGRQLLKIAVPLVCGMSMVQIMTGSSDNAAGLPGMLTLISLALVHLFGTAFPVLSPALGVFGAFVSGSCTVSGILFGPLQYETALALKLSASSILGLQMAGGAIGNMICIHNVVAVSSTAGVTGKEGAIIRKNLLPCAVYTAAVLLVYVLLS</sequence>
<evidence type="ECO:0000256" key="4">
    <source>
        <dbReference type="ARBA" id="ARBA00022475"/>
    </source>
</evidence>
<gene>
    <name evidence="10" type="ORF">FYJ35_07335</name>
</gene>
<feature type="transmembrane region" description="Helical" evidence="8">
    <location>
        <begin position="447"/>
        <end position="469"/>
    </location>
</feature>
<dbReference type="EMBL" id="VULZ01000006">
    <property type="protein sequence ID" value="MSS14859.1"/>
    <property type="molecule type" value="Genomic_DNA"/>
</dbReference>